<evidence type="ECO:0000313" key="1">
    <source>
        <dbReference type="EMBL" id="MDR6211994.1"/>
    </source>
</evidence>
<proteinExistence type="predicted"/>
<gene>
    <name evidence="1" type="ORF">QE364_003725</name>
</gene>
<dbReference type="EMBL" id="JAVIZJ010000015">
    <property type="protein sequence ID" value="MDR6211994.1"/>
    <property type="molecule type" value="Genomic_DNA"/>
</dbReference>
<protein>
    <submittedName>
        <fullName evidence="1">Uncharacterized protein (DUF1697 family)</fullName>
    </submittedName>
</protein>
<keyword evidence="2" id="KW-1185">Reference proteome</keyword>
<sequence>MPTYVAFLRAINLGPRNTYPMAELRAALEGAGFADVATYIQTGNVRLSTPARSVARLTERLESVVAADRGFPLDVVVLTPAELRTAAAAGEERLAAVRAEVGEEQVHGQYVTFLRDLPAPDAVARLDALVEPERARLSVVGRAAHLTLLEGYQQARLDNNRIEKVLGVRGTNRNLTVVRRLAADWT</sequence>
<reference evidence="1" key="1">
    <citation type="submission" date="2023-08" db="EMBL/GenBank/DDBJ databases">
        <title>Functional and genomic diversity of the sorghum phyllosphere microbiome.</title>
        <authorList>
            <person name="Shade A."/>
        </authorList>
    </citation>
    <scope>NUCLEOTIDE SEQUENCE</scope>
    <source>
        <strain evidence="1">SORGH_AS_0885</strain>
    </source>
</reference>
<evidence type="ECO:0000313" key="2">
    <source>
        <dbReference type="Proteomes" id="UP001261666"/>
    </source>
</evidence>
<dbReference type="Proteomes" id="UP001261666">
    <property type="component" value="Unassembled WGS sequence"/>
</dbReference>
<organism evidence="1 2">
    <name type="scientific">Nocardioides zeae</name>
    <dbReference type="NCBI Taxonomy" id="1457234"/>
    <lineage>
        <taxon>Bacteria</taxon>
        <taxon>Bacillati</taxon>
        <taxon>Actinomycetota</taxon>
        <taxon>Actinomycetes</taxon>
        <taxon>Propionibacteriales</taxon>
        <taxon>Nocardioidaceae</taxon>
        <taxon>Nocardioides</taxon>
    </lineage>
</organism>
<accession>A0ACC6IMS3</accession>
<comment type="caution">
    <text evidence="1">The sequence shown here is derived from an EMBL/GenBank/DDBJ whole genome shotgun (WGS) entry which is preliminary data.</text>
</comment>
<name>A0ACC6IMS3_9ACTN</name>